<dbReference type="RefSeq" id="WP_014392657.1">
    <property type="nucleotide sequence ID" value="NZ_LANR01000001.1"/>
</dbReference>
<dbReference type="PATRIC" id="fig|1359164.3.peg.1781"/>
<evidence type="ECO:0000313" key="1">
    <source>
        <dbReference type="EMBL" id="KJV62768.1"/>
    </source>
</evidence>
<organism evidence="1 2">
    <name type="scientific">Rickettsia amblyommatis str. Ac/Pa</name>
    <dbReference type="NCBI Taxonomy" id="1359164"/>
    <lineage>
        <taxon>Bacteria</taxon>
        <taxon>Pseudomonadati</taxon>
        <taxon>Pseudomonadota</taxon>
        <taxon>Alphaproteobacteria</taxon>
        <taxon>Rickettsiales</taxon>
        <taxon>Rickettsiaceae</taxon>
        <taxon>Rickettsieae</taxon>
        <taxon>Rickettsia</taxon>
        <taxon>spotted fever group</taxon>
    </lineage>
</organism>
<accession>A0A0F3N3W4</accession>
<keyword evidence="2" id="KW-1185">Reference proteome</keyword>
<comment type="caution">
    <text evidence="1">The sequence shown here is derived from an EMBL/GenBank/DDBJ whole genome shotgun (WGS) entry which is preliminary data.</text>
</comment>
<protein>
    <submittedName>
        <fullName evidence="1">Transcriptional regulator/antitoxin, MazE domain protein</fullName>
    </submittedName>
</protein>
<proteinExistence type="predicted"/>
<evidence type="ECO:0000313" key="2">
    <source>
        <dbReference type="Proteomes" id="UP000033556"/>
    </source>
</evidence>
<dbReference type="Proteomes" id="UP000033556">
    <property type="component" value="Unassembled WGS sequence"/>
</dbReference>
<dbReference type="AlphaFoldDB" id="A0A0F3N3W4"/>
<name>A0A0F3N3W4_RICAM</name>
<gene>
    <name evidence="1" type="ORF">APHACPA_1807</name>
</gene>
<reference evidence="1 2" key="1">
    <citation type="submission" date="2015-01" db="EMBL/GenBank/DDBJ databases">
        <title>Genome Sequencing of Rickettsiales.</title>
        <authorList>
            <person name="Daugherty S.C."/>
            <person name="Su Q."/>
            <person name="Abolude K."/>
            <person name="Beier-Sexton M."/>
            <person name="Carlyon J.A."/>
            <person name="Carter R."/>
            <person name="Day N.P."/>
            <person name="Dumler S.J."/>
            <person name="Dyachenko V."/>
            <person name="Godinez A."/>
            <person name="Kurtti T.J."/>
            <person name="Lichay M."/>
            <person name="Mullins K.E."/>
            <person name="Ott S."/>
            <person name="Pappas-Brown V."/>
            <person name="Paris D.H."/>
            <person name="Patel P."/>
            <person name="Richards A.L."/>
            <person name="Sadzewicz L."/>
            <person name="Sears K."/>
            <person name="Seidman D."/>
            <person name="Sengamalay N."/>
            <person name="Stenos J."/>
            <person name="Tallon L.J."/>
            <person name="Vincent G."/>
            <person name="Fraser C.M."/>
            <person name="Munderloh U."/>
            <person name="Dunning-Hotopp J.C."/>
        </authorList>
    </citation>
    <scope>NUCLEOTIDE SEQUENCE [LARGE SCALE GENOMIC DNA]</scope>
    <source>
        <strain evidence="1 2">Ac/Pa</strain>
    </source>
</reference>
<sequence>MCSLKLINNSLVISTEKSELDILLDNITDSNCHHELLSNDKTKGNAIW</sequence>
<dbReference type="EMBL" id="LANR01000001">
    <property type="protein sequence ID" value="KJV62768.1"/>
    <property type="molecule type" value="Genomic_DNA"/>
</dbReference>